<dbReference type="EC" id="2.4.1.17" evidence="2"/>
<name>A0A183GAP9_HELPZ</name>
<protein>
    <recommendedName>
        <fullName evidence="2">glucuronosyltransferase</fullName>
        <ecNumber evidence="2">2.4.1.17</ecNumber>
    </recommendedName>
</protein>
<keyword evidence="5" id="KW-0732">Signal</keyword>
<dbReference type="PANTHER" id="PTHR48043:SF23">
    <property type="entry name" value="UDP-GLUCURONOSYLTRANSFERASE"/>
    <property type="match status" value="1"/>
</dbReference>
<reference evidence="9" key="2">
    <citation type="submission" date="2019-09" db="UniProtKB">
        <authorList>
            <consortium name="WormBaseParasite"/>
        </authorList>
    </citation>
    <scope>IDENTIFICATION</scope>
</reference>
<evidence type="ECO:0000256" key="5">
    <source>
        <dbReference type="ARBA" id="ARBA00022729"/>
    </source>
</evidence>
<accession>A0A183GAP9</accession>
<gene>
    <name evidence="7" type="ORF">HPBE_LOCUS19111</name>
</gene>
<evidence type="ECO:0000313" key="9">
    <source>
        <dbReference type="WBParaSite" id="HPBE_0001911201-mRNA-1"/>
    </source>
</evidence>
<dbReference type="InterPro" id="IPR002213">
    <property type="entry name" value="UDP_glucos_trans"/>
</dbReference>
<organism evidence="8 9">
    <name type="scientific">Heligmosomoides polygyrus</name>
    <name type="common">Parasitic roundworm</name>
    <dbReference type="NCBI Taxonomy" id="6339"/>
    <lineage>
        <taxon>Eukaryota</taxon>
        <taxon>Metazoa</taxon>
        <taxon>Ecdysozoa</taxon>
        <taxon>Nematoda</taxon>
        <taxon>Chromadorea</taxon>
        <taxon>Rhabditida</taxon>
        <taxon>Rhabditina</taxon>
        <taxon>Rhabditomorpha</taxon>
        <taxon>Strongyloidea</taxon>
        <taxon>Heligmosomidae</taxon>
        <taxon>Heligmosomoides</taxon>
    </lineage>
</organism>
<keyword evidence="4" id="KW-0808">Transferase</keyword>
<dbReference type="SUPFAM" id="SSF53756">
    <property type="entry name" value="UDP-Glycosyltransferase/glycogen phosphorylase"/>
    <property type="match status" value="1"/>
</dbReference>
<evidence type="ECO:0000256" key="6">
    <source>
        <dbReference type="ARBA" id="ARBA00047475"/>
    </source>
</evidence>
<evidence type="ECO:0000256" key="1">
    <source>
        <dbReference type="ARBA" id="ARBA00009995"/>
    </source>
</evidence>
<reference evidence="7 8" key="1">
    <citation type="submission" date="2018-11" db="EMBL/GenBank/DDBJ databases">
        <authorList>
            <consortium name="Pathogen Informatics"/>
        </authorList>
    </citation>
    <scope>NUCLEOTIDE SEQUENCE [LARGE SCALE GENOMIC DNA]</scope>
</reference>
<sequence length="131" mass="14467">MTASFSYTCEALISDDKLLKQLAEEKFDVGISEAFIICGLGLFEALKIPASIGTTSTVHFDCVSHSIGEPITPSYVPGGMSTKGDRMGFFDRVKNVVDVVLGQKFFTQTFVEEMKTFRKKFGPNFKGYEVV</sequence>
<evidence type="ECO:0000256" key="3">
    <source>
        <dbReference type="ARBA" id="ARBA00022676"/>
    </source>
</evidence>
<comment type="catalytic activity">
    <reaction evidence="6">
        <text>glucuronate acceptor + UDP-alpha-D-glucuronate = acceptor beta-D-glucuronoside + UDP + H(+)</text>
        <dbReference type="Rhea" id="RHEA:21032"/>
        <dbReference type="ChEBI" id="CHEBI:15378"/>
        <dbReference type="ChEBI" id="CHEBI:58052"/>
        <dbReference type="ChEBI" id="CHEBI:58223"/>
        <dbReference type="ChEBI" id="CHEBI:132367"/>
        <dbReference type="ChEBI" id="CHEBI:132368"/>
        <dbReference type="EC" id="2.4.1.17"/>
    </reaction>
</comment>
<dbReference type="Proteomes" id="UP000050761">
    <property type="component" value="Unassembled WGS sequence"/>
</dbReference>
<evidence type="ECO:0000256" key="2">
    <source>
        <dbReference type="ARBA" id="ARBA00012544"/>
    </source>
</evidence>
<keyword evidence="8" id="KW-1185">Reference proteome</keyword>
<evidence type="ECO:0000256" key="4">
    <source>
        <dbReference type="ARBA" id="ARBA00022679"/>
    </source>
</evidence>
<dbReference type="WBParaSite" id="HPBE_0001911201-mRNA-1">
    <property type="protein sequence ID" value="HPBE_0001911201-mRNA-1"/>
    <property type="gene ID" value="HPBE_0001911201"/>
</dbReference>
<evidence type="ECO:0000313" key="7">
    <source>
        <dbReference type="EMBL" id="VDP14065.1"/>
    </source>
</evidence>
<proteinExistence type="inferred from homology"/>
<dbReference type="EMBL" id="UZAH01031146">
    <property type="protein sequence ID" value="VDP14065.1"/>
    <property type="molecule type" value="Genomic_DNA"/>
</dbReference>
<dbReference type="OrthoDB" id="5788733at2759"/>
<evidence type="ECO:0000313" key="8">
    <source>
        <dbReference type="Proteomes" id="UP000050761"/>
    </source>
</evidence>
<comment type="similarity">
    <text evidence="1">Belongs to the UDP-glycosyltransferase family.</text>
</comment>
<accession>A0A3P8C715</accession>
<dbReference type="GO" id="GO:0015020">
    <property type="term" value="F:glucuronosyltransferase activity"/>
    <property type="evidence" value="ECO:0007669"/>
    <property type="project" value="UniProtKB-EC"/>
</dbReference>
<dbReference type="Pfam" id="PF00201">
    <property type="entry name" value="UDPGT"/>
    <property type="match status" value="1"/>
</dbReference>
<dbReference type="PANTHER" id="PTHR48043">
    <property type="entry name" value="EG:EG0003.4 PROTEIN-RELATED"/>
    <property type="match status" value="1"/>
</dbReference>
<dbReference type="AlphaFoldDB" id="A0A183GAP9"/>
<keyword evidence="3" id="KW-0328">Glycosyltransferase</keyword>
<dbReference type="InterPro" id="IPR050271">
    <property type="entry name" value="UDP-glycosyltransferase"/>
</dbReference>